<proteinExistence type="predicted"/>
<keyword evidence="2" id="KW-1185">Reference proteome</keyword>
<gene>
    <name evidence="1" type="ORF">CAL29_25450</name>
</gene>
<dbReference type="GO" id="GO:0030246">
    <property type="term" value="F:carbohydrate binding"/>
    <property type="evidence" value="ECO:0007669"/>
    <property type="project" value="InterPro"/>
</dbReference>
<reference evidence="2" key="1">
    <citation type="submission" date="2017-05" db="EMBL/GenBank/DDBJ databases">
        <title>Complete and WGS of Bordetella genogroups.</title>
        <authorList>
            <person name="Spilker T."/>
            <person name="Lipuma J."/>
        </authorList>
    </citation>
    <scope>NUCLEOTIDE SEQUENCE [LARGE SCALE GENOMIC DNA]</scope>
    <source>
        <strain evidence="2">AU16122</strain>
    </source>
</reference>
<comment type="caution">
    <text evidence="1">The sequence shown here is derived from an EMBL/GenBank/DDBJ whole genome shotgun (WGS) entry which is preliminary data.</text>
</comment>
<name>A0A261S458_9BORD</name>
<sequence>MWARYGTGWISAGSNRLIMAGKGPVGRRFSVGDARRPQAPCRRAYPYNPAMTDTATPRLTPLRLAAGPATLELLPALGGTILRYDWHGVPVLRPTDGIPEQSRVTACYPLAPYSNRIAGGRLAFGGQSWDIPRTADNHPLPIHGLTWQRPWTVTRHDATHACMEQSYEVPDARTPDAPLPWPFPFHATQTFELDEDALRMTLALRNTGSTEQPAGLGWHPYFPRTPQTRVRAQVSHMWVNDDQSLPQELLDTGGAVGDGLPAAQVDLDNVFNGFAGQASVAWPERGMAVDLEAEPPLGHLVIFTPPGKPHIAVEPVSNMTDAFNRYARDPAPELIELAPGVRQDRATGTLLLAPGAQASATLTLRPRRLR</sequence>
<organism evidence="1 2">
    <name type="scientific">Bordetella genomosp. 10</name>
    <dbReference type="NCBI Taxonomy" id="1416804"/>
    <lineage>
        <taxon>Bacteria</taxon>
        <taxon>Pseudomonadati</taxon>
        <taxon>Pseudomonadota</taxon>
        <taxon>Betaproteobacteria</taxon>
        <taxon>Burkholderiales</taxon>
        <taxon>Alcaligenaceae</taxon>
        <taxon>Bordetella</taxon>
    </lineage>
</organism>
<dbReference type="InterPro" id="IPR008183">
    <property type="entry name" value="Aldose_1/G6P_1-epimerase"/>
</dbReference>
<dbReference type="InterPro" id="IPR011013">
    <property type="entry name" value="Gal_mutarotase_sf_dom"/>
</dbReference>
<accession>A0A261S458</accession>
<dbReference type="SUPFAM" id="SSF74650">
    <property type="entry name" value="Galactose mutarotase-like"/>
    <property type="match status" value="1"/>
</dbReference>
<dbReference type="Gene3D" id="2.70.98.10">
    <property type="match status" value="1"/>
</dbReference>
<dbReference type="GO" id="GO:0016853">
    <property type="term" value="F:isomerase activity"/>
    <property type="evidence" value="ECO:0007669"/>
    <property type="project" value="InterPro"/>
</dbReference>
<evidence type="ECO:0000313" key="2">
    <source>
        <dbReference type="Proteomes" id="UP000216020"/>
    </source>
</evidence>
<protein>
    <recommendedName>
        <fullName evidence="3">Aldose epimerase</fullName>
    </recommendedName>
</protein>
<dbReference type="CDD" id="cd09021">
    <property type="entry name" value="Aldose_epim_Ec_YphB"/>
    <property type="match status" value="1"/>
</dbReference>
<dbReference type="AlphaFoldDB" id="A0A261S458"/>
<dbReference type="InterPro" id="IPR014718">
    <property type="entry name" value="GH-type_carb-bd"/>
</dbReference>
<evidence type="ECO:0008006" key="3">
    <source>
        <dbReference type="Google" id="ProtNLM"/>
    </source>
</evidence>
<dbReference type="EMBL" id="NEVM01000005">
    <property type="protein sequence ID" value="OZI31273.1"/>
    <property type="molecule type" value="Genomic_DNA"/>
</dbReference>
<dbReference type="GO" id="GO:0005975">
    <property type="term" value="P:carbohydrate metabolic process"/>
    <property type="evidence" value="ECO:0007669"/>
    <property type="project" value="InterPro"/>
</dbReference>
<dbReference type="Proteomes" id="UP000216020">
    <property type="component" value="Unassembled WGS sequence"/>
</dbReference>
<evidence type="ECO:0000313" key="1">
    <source>
        <dbReference type="EMBL" id="OZI31273.1"/>
    </source>
</evidence>
<dbReference type="Pfam" id="PF01263">
    <property type="entry name" value="Aldose_epim"/>
    <property type="match status" value="1"/>
</dbReference>